<dbReference type="RefSeq" id="WP_098194490.1">
    <property type="nucleotide sequence ID" value="NZ_CP023777.1"/>
</dbReference>
<feature type="chain" id="PRO_5012968313" evidence="1">
    <location>
        <begin position="22"/>
        <end position="66"/>
    </location>
</feature>
<dbReference type="KEGG" id="cbae:COR50_13595"/>
<evidence type="ECO:0000313" key="3">
    <source>
        <dbReference type="Proteomes" id="UP000220133"/>
    </source>
</evidence>
<reference evidence="2 3" key="1">
    <citation type="submission" date="2017-10" db="EMBL/GenBank/DDBJ databases">
        <title>Paenichitinophaga pekingensis gen. nov., sp. nov., isolated from activated sludge.</title>
        <authorList>
            <person name="Jin D."/>
            <person name="Kong X."/>
            <person name="Deng Y."/>
            <person name="Bai Z."/>
        </authorList>
    </citation>
    <scope>NUCLEOTIDE SEQUENCE [LARGE SCALE GENOMIC DNA]</scope>
    <source>
        <strain evidence="2 3">13</strain>
    </source>
</reference>
<dbReference type="PROSITE" id="PS51257">
    <property type="entry name" value="PROKAR_LIPOPROTEIN"/>
    <property type="match status" value="1"/>
</dbReference>
<organism evidence="2 3">
    <name type="scientific">Chitinophaga caeni</name>
    <dbReference type="NCBI Taxonomy" id="2029983"/>
    <lineage>
        <taxon>Bacteria</taxon>
        <taxon>Pseudomonadati</taxon>
        <taxon>Bacteroidota</taxon>
        <taxon>Chitinophagia</taxon>
        <taxon>Chitinophagales</taxon>
        <taxon>Chitinophagaceae</taxon>
        <taxon>Chitinophaga</taxon>
    </lineage>
</organism>
<keyword evidence="1" id="KW-0732">Signal</keyword>
<keyword evidence="3" id="KW-1185">Reference proteome</keyword>
<dbReference type="OrthoDB" id="9922569at2"/>
<sequence length="66" mass="7284">MKKIKFLVAMGAIVLAASCNGTNSNRPQITLESTVNEQIWPDSAKQDWKGLVYIHPVIEISIKAKS</sequence>
<accession>A0A291QW78</accession>
<dbReference type="Proteomes" id="UP000220133">
    <property type="component" value="Chromosome"/>
</dbReference>
<proteinExistence type="predicted"/>
<dbReference type="AlphaFoldDB" id="A0A291QW78"/>
<dbReference type="EMBL" id="CP023777">
    <property type="protein sequence ID" value="ATL48113.1"/>
    <property type="molecule type" value="Genomic_DNA"/>
</dbReference>
<protein>
    <submittedName>
        <fullName evidence="2">Uncharacterized protein</fullName>
    </submittedName>
</protein>
<feature type="signal peptide" evidence="1">
    <location>
        <begin position="1"/>
        <end position="21"/>
    </location>
</feature>
<evidence type="ECO:0000256" key="1">
    <source>
        <dbReference type="SAM" id="SignalP"/>
    </source>
</evidence>
<name>A0A291QW78_9BACT</name>
<evidence type="ECO:0000313" key="2">
    <source>
        <dbReference type="EMBL" id="ATL48113.1"/>
    </source>
</evidence>
<gene>
    <name evidence="2" type="ORF">COR50_13595</name>
</gene>